<protein>
    <submittedName>
        <fullName evidence="16">Oviductin</fullName>
        <ecNumber evidence="16">3.4.21.120</ecNumber>
    </submittedName>
</protein>
<dbReference type="Gene3D" id="2.60.120.290">
    <property type="entry name" value="Spermadhesin, CUB domain"/>
    <property type="match status" value="8"/>
</dbReference>
<evidence type="ECO:0000313" key="16">
    <source>
        <dbReference type="EMBL" id="VDI13981.1"/>
    </source>
</evidence>
<feature type="disulfide bond" evidence="9">
    <location>
        <begin position="1954"/>
        <end position="1969"/>
    </location>
</feature>
<dbReference type="PROSITE" id="PS50853">
    <property type="entry name" value="FN3"/>
    <property type="match status" value="1"/>
</dbReference>
<dbReference type="InterPro" id="IPR001190">
    <property type="entry name" value="SRCR"/>
</dbReference>
<dbReference type="SMART" id="SM00020">
    <property type="entry name" value="Tryp_SPc"/>
    <property type="match status" value="3"/>
</dbReference>
<dbReference type="SUPFAM" id="SSF49265">
    <property type="entry name" value="Fibronectin type III"/>
    <property type="match status" value="1"/>
</dbReference>
<dbReference type="CDD" id="cd00112">
    <property type="entry name" value="LDLa"/>
    <property type="match status" value="4"/>
</dbReference>
<feature type="domain" description="Peptidase S1" evidence="13">
    <location>
        <begin position="1990"/>
        <end position="2219"/>
    </location>
</feature>
<feature type="disulfide bond" evidence="8">
    <location>
        <begin position="749"/>
        <end position="766"/>
    </location>
</feature>
<feature type="domain" description="CUB" evidence="12">
    <location>
        <begin position="427"/>
        <end position="549"/>
    </location>
</feature>
<keyword evidence="3" id="KW-0677">Repeat</keyword>
<dbReference type="InterPro" id="IPR033116">
    <property type="entry name" value="TRYPSIN_SER"/>
</dbReference>
<dbReference type="SUPFAM" id="SSF49854">
    <property type="entry name" value="Spermadhesin, CUB domain"/>
    <property type="match status" value="8"/>
</dbReference>
<dbReference type="InterPro" id="IPR043504">
    <property type="entry name" value="Peptidase_S1_PA_chymotrypsin"/>
</dbReference>
<evidence type="ECO:0000256" key="7">
    <source>
        <dbReference type="ARBA" id="ARBA00023180"/>
    </source>
</evidence>
<dbReference type="SMART" id="SM00192">
    <property type="entry name" value="LDLa"/>
    <property type="match status" value="4"/>
</dbReference>
<feature type="disulfide bond" evidence="9">
    <location>
        <begin position="90"/>
        <end position="105"/>
    </location>
</feature>
<feature type="domain" description="CUB" evidence="12">
    <location>
        <begin position="566"/>
        <end position="678"/>
    </location>
</feature>
<dbReference type="PANTHER" id="PTHR24252">
    <property type="entry name" value="ACROSIN-RELATED"/>
    <property type="match status" value="1"/>
</dbReference>
<feature type="domain" description="CUB" evidence="12">
    <location>
        <begin position="818"/>
        <end position="938"/>
    </location>
</feature>
<dbReference type="InterPro" id="IPR018114">
    <property type="entry name" value="TRYPSIN_HIS"/>
</dbReference>
<feature type="domain" description="SRCR" evidence="14">
    <location>
        <begin position="118"/>
        <end position="216"/>
    </location>
</feature>
<feature type="disulfide bond" evidence="9">
    <location>
        <begin position="1935"/>
        <end position="1947"/>
    </location>
</feature>
<dbReference type="PROSITE" id="PS01209">
    <property type="entry name" value="LDLRA_1"/>
    <property type="match status" value="3"/>
</dbReference>
<dbReference type="Pfam" id="PF00057">
    <property type="entry name" value="Ldl_recept_a"/>
    <property type="match status" value="4"/>
</dbReference>
<gene>
    <name evidence="16" type="ORF">MGAL_10B086425</name>
</gene>
<dbReference type="PROSITE" id="PS00135">
    <property type="entry name" value="TRYPSIN_SER"/>
    <property type="match status" value="3"/>
</dbReference>
<dbReference type="PANTHER" id="PTHR24252:SF7">
    <property type="entry name" value="HYALIN"/>
    <property type="match status" value="1"/>
</dbReference>
<comment type="caution">
    <text evidence="16">The sequence shown here is derived from an EMBL/GenBank/DDBJ whole genome shotgun (WGS) entry which is preliminary data.</text>
</comment>
<reference evidence="16" key="1">
    <citation type="submission" date="2018-11" db="EMBL/GenBank/DDBJ databases">
        <authorList>
            <person name="Alioto T."/>
            <person name="Alioto T."/>
        </authorList>
    </citation>
    <scope>NUCLEOTIDE SEQUENCE</scope>
</reference>
<evidence type="ECO:0000259" key="14">
    <source>
        <dbReference type="PROSITE" id="PS50287"/>
    </source>
</evidence>
<feature type="disulfide bond" evidence="9">
    <location>
        <begin position="1349"/>
        <end position="1367"/>
    </location>
</feature>
<dbReference type="Proteomes" id="UP000596742">
    <property type="component" value="Unassembled WGS sequence"/>
</dbReference>
<feature type="domain" description="Peptidase S1" evidence="13">
    <location>
        <begin position="233"/>
        <end position="472"/>
    </location>
</feature>
<evidence type="ECO:0000256" key="9">
    <source>
        <dbReference type="PROSITE-ProRule" id="PRU00124"/>
    </source>
</evidence>
<dbReference type="InterPro" id="IPR036772">
    <property type="entry name" value="SRCR-like_dom_sf"/>
</dbReference>
<dbReference type="Gene3D" id="2.60.40.10">
    <property type="entry name" value="Immunoglobulins"/>
    <property type="match status" value="1"/>
</dbReference>
<dbReference type="InterPro" id="IPR000859">
    <property type="entry name" value="CUB_dom"/>
</dbReference>
<dbReference type="InterPro" id="IPR023415">
    <property type="entry name" value="LDLR_class-A_CS"/>
</dbReference>
<feature type="disulfide bond" evidence="8">
    <location>
        <begin position="566"/>
        <end position="593"/>
    </location>
</feature>
<dbReference type="Pfam" id="PF00530">
    <property type="entry name" value="SRCR"/>
    <property type="match status" value="1"/>
</dbReference>
<dbReference type="PROSITE" id="PS50240">
    <property type="entry name" value="TRYPSIN_DOM"/>
    <property type="match status" value="3"/>
</dbReference>
<evidence type="ECO:0000313" key="17">
    <source>
        <dbReference type="Proteomes" id="UP000596742"/>
    </source>
</evidence>
<feature type="domain" description="CUB" evidence="12">
    <location>
        <begin position="694"/>
        <end position="803"/>
    </location>
</feature>
<evidence type="ECO:0000259" key="12">
    <source>
        <dbReference type="PROSITE" id="PS01180"/>
    </source>
</evidence>
<evidence type="ECO:0000256" key="1">
    <source>
        <dbReference type="ARBA" id="ARBA00022670"/>
    </source>
</evidence>
<keyword evidence="5 11" id="KW-0720">Serine protease</keyword>
<dbReference type="CDD" id="cd00190">
    <property type="entry name" value="Tryp_SPc"/>
    <property type="match status" value="3"/>
</dbReference>
<evidence type="ECO:0000256" key="3">
    <source>
        <dbReference type="ARBA" id="ARBA00022737"/>
    </source>
</evidence>
<feature type="domain" description="Fibronectin type-III" evidence="15">
    <location>
        <begin position="1239"/>
        <end position="1335"/>
    </location>
</feature>
<dbReference type="SUPFAM" id="SSF56487">
    <property type="entry name" value="SRCR-like"/>
    <property type="match status" value="1"/>
</dbReference>
<proteinExistence type="predicted"/>
<dbReference type="GO" id="GO:0006508">
    <property type="term" value="P:proteolysis"/>
    <property type="evidence" value="ECO:0007669"/>
    <property type="project" value="UniProtKB-KW"/>
</dbReference>
<organism evidence="16 17">
    <name type="scientific">Mytilus galloprovincialis</name>
    <name type="common">Mediterranean mussel</name>
    <dbReference type="NCBI Taxonomy" id="29158"/>
    <lineage>
        <taxon>Eukaryota</taxon>
        <taxon>Metazoa</taxon>
        <taxon>Spiralia</taxon>
        <taxon>Lophotrochozoa</taxon>
        <taxon>Mollusca</taxon>
        <taxon>Bivalvia</taxon>
        <taxon>Autobranchia</taxon>
        <taxon>Pteriomorphia</taxon>
        <taxon>Mytilida</taxon>
        <taxon>Mytiloidea</taxon>
        <taxon>Mytilidae</taxon>
        <taxon>Mytilinae</taxon>
        <taxon>Mytilus</taxon>
    </lineage>
</organism>
<evidence type="ECO:0000259" key="13">
    <source>
        <dbReference type="PROSITE" id="PS50240"/>
    </source>
</evidence>
<feature type="domain" description="CUB" evidence="12">
    <location>
        <begin position="1554"/>
        <end position="1666"/>
    </location>
</feature>
<dbReference type="Gene3D" id="2.40.10.10">
    <property type="entry name" value="Trypsin-like serine proteases"/>
    <property type="match status" value="6"/>
</dbReference>
<feature type="disulfide bond" evidence="9">
    <location>
        <begin position="1942"/>
        <end position="1960"/>
    </location>
</feature>
<sequence length="2222" mass="249017">MGLMGWQAEIRMRETQNRVGNSGERGGKIGIFWKNNISMDRHPVLMSNVNCNGSETNIMDCKSIKDRQPCLPNQFLCKSKNICIPEYWRCDGRNHCGNNEDETNCVPHNDFPSAKTEVRLVGKLPFSGRLEVKYANVWGTVCDDGFRIRSANVVCRQLGFLKHTLYDNVQRNLAHELDNSLSNCCPQLQIKPREYYVLAFGTNDCVHKEDVWITCQPGCGYQFFPILERSYRIVGGQAVTRGSWPWQASILLILPTGIEEPYCGGTLIENQWVLTAAHCFDRLKDVSNVRVRLGDYNKDVNESQEQEFSIKQLIKHKWYRIGRHPADIALIKLDRPAVTTRYVQNICIPGTDTRPFNSSDFCYVTGWGDTRGTGNKSIMQQIRVPIFSYTDCRSKYGSTLPPGMICAGYEMGGKDACQGDSGGPLMCRRNNQWTIVGVVSWGDGCGRMNKPGVYTEIINCINFIAIVFPNIARHMIIKLHFYTRFNIKTSANCTDEYVAVFQEDGKEIGKYCGRKRPPDMVIENSRTRIVFRAINMTQNEGFAMHWSSIMLSTSTIPTTNSDRLMCSKIFTINNETSGHIDTSELSQTFDYPCQWYIEAPINYRILFQFIYLTLNEDMLCSRDSLIILDGRNSSNRYGPFCGQTIPPDIYTFDRFAKIIYQLDPINGTSGFHLQFSAIEIPKPTTTKSSSGVDCVHDIYYQNPGFIISPNFGNGNYFKRLHCVWRIFAPNGYIIRLHFLQFDIEYESDCLYDALTITNENSINTFCGQSKPKDILSKTNTIMLTFITDHTMSGKGFNISYTTENQTEMSINKAIEEQCRNGTIMFNNNTHGELLSPGYVLQENYPVNINCSWIISAPLGKVITITFNDFHIEGERDNICSYDSLSILNRVGNMNALIRTVCGWNFPNKLTSTSNQVVVTFYSDSTKTLSGFNITYDVHEPIPSDHIFCGSPSIPPANVSFKVVGGEEARPGSWPWQVSLQYKGVPMCGGSLIHPEWIVTASHCFEGIESDRSAKYWTAHLGMHHMNKNDFGSMHAPVKSIIVHEGFDLSTTDNDIALVRLQDLLTLNDIIDTVCLPKSTAKTGTICYVTGFGQIMESCCPDVLKQAMVQIDDLYQCNQTSHLHGQITRNMICAGNGENDACKGDSGGPLVCQDDNVWLGLERHDGDNSAICVGLIKMSSDYLFLHLSFLQANNPTISDLSVHTSCTFYLSTCPFCTKKGEVVIRPLVFPYEWFYTDTQTVSSIDTKKITIDVRVSNSLRRFIKRFSGSGILNGYRIRFEETGHPKTAFGISVLVSNLNCTVAALSPSTNYTVSLFASTTMGRMLISSTTFKTKDTIAVTTTCDGQLFDCLNGRCISPQWVCDGENDCGNLKDEQNCIMQKVECSSSEFRCGNGGCIPAKWRCDYNDDCGDNSDEQGCENTLSGCGGLKYRTGTEGDIRGRYNPFDFPNNRTCIWDITVPDDMFIKIHFLQRFRIKAFLDNCTDKFVAVYQDNGEALGKYCGRQPPVDMLIERNHIQIVFKTINMTRSEGFSMHWSAVNATKNNSGSNQLEKLVCNQVFTIDNETTHYIDTSELNQTIDFQCVWFIEAPKGYSIRFQFTDFNLNEDRYCSHDSIVIMDGPNLRIPYGPYCGQTIPLDIVTSYHIAKVIYQLDPVNGTSGLSLQFSAVEMPTPIPTLPAPKILCDHDIYYTEPDFITSPNYGNGNYYPRLRCLWRIFAPSGYLIRLHFTYFDVEFSQNCLYDALTITDGTSPSGDVLTTLCGQMFPDDVLSKTNSVVLSFVSDDNKSGSGFNITYTIENKTEVDNGNIVEKLCRNGTVISKNDSQGEILSPGYELGRKYPTNINCSWFIEAPVGKVISLIFNDFDVESERDCQFDSLSIYDRTNDVDTLIQTLCGPAYPNRLTSTSNLLLMVFHSDESDTRLGFNITYDFRHPVPSCLPSEFRCGNGSCIDSSLVCNNVSECSDGTDEIVCSLYDKNCGKPSIQAANVDHRIFGGQEAKPGSWPWQVSLKHDGDHLCGGTLIHPEWIVTASHCFEHYRSTKHWTANLGEHHMYKDDPGAVQAAVKTIIVHEHFETVSTNNDIALVQLQKPLTLNDKIDTVCLPQVMFKPGTLCYVTGFGEVLGTCCPFVLKQAAVPIDDLYSCNETSNLHGQITENMFCAGIGGNDACNGDSGGPLVCRDSDGKWELSGVTSFGIGCGDPNSPGVYSKVSNYISWIHQKIAEYS</sequence>
<evidence type="ECO:0000256" key="4">
    <source>
        <dbReference type="ARBA" id="ARBA00022801"/>
    </source>
</evidence>
<dbReference type="Pfam" id="PF00089">
    <property type="entry name" value="Trypsin"/>
    <property type="match status" value="3"/>
</dbReference>
<feature type="disulfide bond" evidence="9">
    <location>
        <begin position="1402"/>
        <end position="1417"/>
    </location>
</feature>
<dbReference type="SUPFAM" id="SSF57424">
    <property type="entry name" value="LDL receptor-like module"/>
    <property type="match status" value="4"/>
</dbReference>
<dbReference type="EC" id="3.4.21.120" evidence="16"/>
<dbReference type="GO" id="GO:0016020">
    <property type="term" value="C:membrane"/>
    <property type="evidence" value="ECO:0007669"/>
    <property type="project" value="InterPro"/>
</dbReference>
<evidence type="ECO:0000256" key="10">
    <source>
        <dbReference type="PROSITE-ProRule" id="PRU00196"/>
    </source>
</evidence>
<dbReference type="InterPro" id="IPR009003">
    <property type="entry name" value="Peptidase_S1_PA"/>
</dbReference>
<keyword evidence="6 9" id="KW-1015">Disulfide bond</keyword>
<evidence type="ECO:0000256" key="11">
    <source>
        <dbReference type="RuleBase" id="RU363034"/>
    </source>
</evidence>
<dbReference type="GO" id="GO:0009566">
    <property type="term" value="P:fertilization"/>
    <property type="evidence" value="ECO:0007669"/>
    <property type="project" value="UniProtKB-ARBA"/>
</dbReference>
<dbReference type="InterPro" id="IPR013783">
    <property type="entry name" value="Ig-like_fold"/>
</dbReference>
<keyword evidence="17" id="KW-1185">Reference proteome</keyword>
<dbReference type="PROSITE" id="PS01180">
    <property type="entry name" value="CUB"/>
    <property type="match status" value="8"/>
</dbReference>
<dbReference type="InterPro" id="IPR036116">
    <property type="entry name" value="FN3_sf"/>
</dbReference>
<comment type="caution">
    <text evidence="10">Lacks conserved residue(s) required for the propagation of feature annotation.</text>
</comment>
<keyword evidence="1 11" id="KW-0645">Protease</keyword>
<dbReference type="InterPro" id="IPR003961">
    <property type="entry name" value="FN3_dom"/>
</dbReference>
<dbReference type="Gene3D" id="4.10.400.10">
    <property type="entry name" value="Low-density Lipoprotein Receptor"/>
    <property type="match status" value="4"/>
</dbReference>
<dbReference type="InterPro" id="IPR036055">
    <property type="entry name" value="LDL_receptor-like_sf"/>
</dbReference>
<dbReference type="FunFam" id="4.10.400.10:FF:000034">
    <property type="entry name" value="Low-density lipoprotein receptor-related protein 2"/>
    <property type="match status" value="1"/>
</dbReference>
<dbReference type="OrthoDB" id="10012881at2759"/>
<dbReference type="CDD" id="cd00041">
    <property type="entry name" value="CUB"/>
    <property type="match status" value="8"/>
</dbReference>
<feature type="disulfide bond" evidence="9">
    <location>
        <begin position="1390"/>
        <end position="1408"/>
    </location>
</feature>
<dbReference type="FunFam" id="2.60.120.290:FF:000013">
    <property type="entry name" value="Membrane frizzled-related protein"/>
    <property type="match status" value="2"/>
</dbReference>
<evidence type="ECO:0000256" key="8">
    <source>
        <dbReference type="PROSITE-ProRule" id="PRU00059"/>
    </source>
</evidence>
<dbReference type="PROSITE" id="PS50068">
    <property type="entry name" value="LDLRA_2"/>
    <property type="match status" value="4"/>
</dbReference>
<dbReference type="EMBL" id="UYJE01002823">
    <property type="protein sequence ID" value="VDI13981.1"/>
    <property type="molecule type" value="Genomic_DNA"/>
</dbReference>
<dbReference type="GO" id="GO:0004252">
    <property type="term" value="F:serine-type endopeptidase activity"/>
    <property type="evidence" value="ECO:0007669"/>
    <property type="project" value="InterPro"/>
</dbReference>
<feature type="disulfide bond" evidence="9">
    <location>
        <begin position="1383"/>
        <end position="1395"/>
    </location>
</feature>
<dbReference type="FunFam" id="2.40.10.10:FF:000003">
    <property type="entry name" value="Transmembrane serine protease 3"/>
    <property type="match status" value="2"/>
</dbReference>
<keyword evidence="4 11" id="KW-0378">Hydrolase</keyword>
<accession>A0A8B6D533</accession>
<feature type="disulfide bond" evidence="8">
    <location>
        <begin position="1554"/>
        <end position="1581"/>
    </location>
</feature>
<keyword evidence="2" id="KW-0732">Signal</keyword>
<dbReference type="InterPro" id="IPR002172">
    <property type="entry name" value="LDrepeatLR_classA_rpt"/>
</dbReference>
<feature type="disulfide bond" evidence="9">
    <location>
        <begin position="1361"/>
        <end position="1376"/>
    </location>
</feature>
<dbReference type="PRINTS" id="PR00261">
    <property type="entry name" value="LDLRECEPTOR"/>
</dbReference>
<dbReference type="FunFam" id="2.40.10.10:FF:000166">
    <property type="entry name" value="Trypsin"/>
    <property type="match status" value="1"/>
</dbReference>
<dbReference type="PROSITE" id="PS00420">
    <property type="entry name" value="SRCR_1"/>
    <property type="match status" value="1"/>
</dbReference>
<evidence type="ECO:0000256" key="5">
    <source>
        <dbReference type="ARBA" id="ARBA00022825"/>
    </source>
</evidence>
<keyword evidence="7" id="KW-0325">Glycoprotein</keyword>
<dbReference type="FunFam" id="2.60.120.290:FF:000005">
    <property type="entry name" value="Procollagen C-endopeptidase enhancer 1"/>
    <property type="match status" value="1"/>
</dbReference>
<dbReference type="Gene3D" id="3.10.250.10">
    <property type="entry name" value="SRCR-like domain"/>
    <property type="match status" value="1"/>
</dbReference>
<dbReference type="PROSITE" id="PS50287">
    <property type="entry name" value="SRCR_2"/>
    <property type="match status" value="1"/>
</dbReference>
<dbReference type="InterPro" id="IPR035914">
    <property type="entry name" value="Sperma_CUB_dom_sf"/>
</dbReference>
<dbReference type="SMART" id="SM00042">
    <property type="entry name" value="CUB"/>
    <property type="match status" value="8"/>
</dbReference>
<feature type="domain" description="Peptidase S1" evidence="13">
    <location>
        <begin position="962"/>
        <end position="1238"/>
    </location>
</feature>
<dbReference type="PROSITE" id="PS00134">
    <property type="entry name" value="TRYPSIN_HIS"/>
    <property type="match status" value="3"/>
</dbReference>
<dbReference type="SMART" id="SM00202">
    <property type="entry name" value="SR"/>
    <property type="match status" value="1"/>
</dbReference>
<feature type="domain" description="CUB" evidence="12">
    <location>
        <begin position="1811"/>
        <end position="1929"/>
    </location>
</feature>
<evidence type="ECO:0000256" key="2">
    <source>
        <dbReference type="ARBA" id="ARBA00022729"/>
    </source>
</evidence>
<name>A0A8B6D533_MYTGA</name>
<evidence type="ECO:0000259" key="15">
    <source>
        <dbReference type="PROSITE" id="PS50853"/>
    </source>
</evidence>
<feature type="domain" description="CUB" evidence="12">
    <location>
        <begin position="1424"/>
        <end position="1537"/>
    </location>
</feature>
<feature type="domain" description="CUB" evidence="12">
    <location>
        <begin position="1682"/>
        <end position="1796"/>
    </location>
</feature>
<evidence type="ECO:0000256" key="6">
    <source>
        <dbReference type="ARBA" id="ARBA00023157"/>
    </source>
</evidence>
<dbReference type="InterPro" id="IPR001254">
    <property type="entry name" value="Trypsin_dom"/>
</dbReference>
<feature type="disulfide bond" evidence="9">
    <location>
        <begin position="1342"/>
        <end position="1354"/>
    </location>
</feature>
<dbReference type="FunFam" id="2.60.120.290:FF:000003">
    <property type="entry name" value="Neuropilin"/>
    <property type="match status" value="1"/>
</dbReference>
<dbReference type="SUPFAM" id="SSF50494">
    <property type="entry name" value="Trypsin-like serine proteases"/>
    <property type="match status" value="3"/>
</dbReference>
<dbReference type="Pfam" id="PF00431">
    <property type="entry name" value="CUB"/>
    <property type="match status" value="8"/>
</dbReference>